<dbReference type="InterPro" id="IPR050833">
    <property type="entry name" value="Poly_Biosynth_Transport"/>
</dbReference>
<evidence type="ECO:0000256" key="6">
    <source>
        <dbReference type="SAM" id="Phobius"/>
    </source>
</evidence>
<dbReference type="PANTHER" id="PTHR30250:SF11">
    <property type="entry name" value="O-ANTIGEN TRANSPORTER-RELATED"/>
    <property type="match status" value="1"/>
</dbReference>
<feature type="transmembrane region" description="Helical" evidence="6">
    <location>
        <begin position="140"/>
        <end position="163"/>
    </location>
</feature>
<feature type="transmembrane region" description="Helical" evidence="6">
    <location>
        <begin position="82"/>
        <end position="103"/>
    </location>
</feature>
<protein>
    <submittedName>
        <fullName evidence="7">O-antigen/teichoic acid export membrane protein</fullName>
    </submittedName>
</protein>
<keyword evidence="5 6" id="KW-0472">Membrane</keyword>
<dbReference type="GO" id="GO:0005886">
    <property type="term" value="C:plasma membrane"/>
    <property type="evidence" value="ECO:0007669"/>
    <property type="project" value="UniProtKB-SubCell"/>
</dbReference>
<evidence type="ECO:0000256" key="4">
    <source>
        <dbReference type="ARBA" id="ARBA00022989"/>
    </source>
</evidence>
<evidence type="ECO:0000256" key="2">
    <source>
        <dbReference type="ARBA" id="ARBA00022475"/>
    </source>
</evidence>
<evidence type="ECO:0000256" key="5">
    <source>
        <dbReference type="ARBA" id="ARBA00023136"/>
    </source>
</evidence>
<keyword evidence="2" id="KW-1003">Cell membrane</keyword>
<comment type="subcellular location">
    <subcellularLocation>
        <location evidence="1">Cell membrane</location>
        <topology evidence="1">Multi-pass membrane protein</topology>
    </subcellularLocation>
</comment>
<keyword evidence="8" id="KW-1185">Reference proteome</keyword>
<feature type="transmembrane region" description="Helical" evidence="6">
    <location>
        <begin position="16"/>
        <end position="36"/>
    </location>
</feature>
<feature type="transmembrane region" description="Helical" evidence="6">
    <location>
        <begin position="324"/>
        <end position="348"/>
    </location>
</feature>
<comment type="caution">
    <text evidence="7">The sequence shown here is derived from an EMBL/GenBank/DDBJ whole genome shotgun (WGS) entry which is preliminary data.</text>
</comment>
<feature type="transmembrane region" description="Helical" evidence="6">
    <location>
        <begin position="109"/>
        <end position="128"/>
    </location>
</feature>
<dbReference type="Proteomes" id="UP000271339">
    <property type="component" value="Unassembled WGS sequence"/>
</dbReference>
<feature type="transmembrane region" description="Helical" evidence="6">
    <location>
        <begin position="175"/>
        <end position="198"/>
    </location>
</feature>
<evidence type="ECO:0000256" key="3">
    <source>
        <dbReference type="ARBA" id="ARBA00022692"/>
    </source>
</evidence>
<dbReference type="OrthoDB" id="8046861at2"/>
<evidence type="ECO:0000313" key="7">
    <source>
        <dbReference type="EMBL" id="RMA65983.1"/>
    </source>
</evidence>
<dbReference type="AlphaFoldDB" id="A0A3L9YZH7"/>
<accession>A0A3L9YZH7</accession>
<feature type="transmembrane region" description="Helical" evidence="6">
    <location>
        <begin position="42"/>
        <end position="61"/>
    </location>
</feature>
<feature type="transmembrane region" description="Helical" evidence="6">
    <location>
        <begin position="296"/>
        <end position="318"/>
    </location>
</feature>
<feature type="transmembrane region" description="Helical" evidence="6">
    <location>
        <begin position="384"/>
        <end position="401"/>
    </location>
</feature>
<evidence type="ECO:0000256" key="1">
    <source>
        <dbReference type="ARBA" id="ARBA00004651"/>
    </source>
</evidence>
<name>A0A3L9YZH7_9FLAO</name>
<feature type="transmembrane region" description="Helical" evidence="6">
    <location>
        <begin position="360"/>
        <end position="378"/>
    </location>
</feature>
<feature type="transmembrane region" description="Helical" evidence="6">
    <location>
        <begin position="251"/>
        <end position="275"/>
    </location>
</feature>
<dbReference type="PANTHER" id="PTHR30250">
    <property type="entry name" value="PST FAMILY PREDICTED COLANIC ACID TRANSPORTER"/>
    <property type="match status" value="1"/>
</dbReference>
<organism evidence="7 8">
    <name type="scientific">Ulvibacter antarcticus</name>
    <dbReference type="NCBI Taxonomy" id="442714"/>
    <lineage>
        <taxon>Bacteria</taxon>
        <taxon>Pseudomonadati</taxon>
        <taxon>Bacteroidota</taxon>
        <taxon>Flavobacteriia</taxon>
        <taxon>Flavobacteriales</taxon>
        <taxon>Flavobacteriaceae</taxon>
        <taxon>Ulvibacter</taxon>
    </lineage>
</organism>
<feature type="transmembrane region" description="Helical" evidence="6">
    <location>
        <begin position="210"/>
        <end position="231"/>
    </location>
</feature>
<reference evidence="7 8" key="1">
    <citation type="submission" date="2018-10" db="EMBL/GenBank/DDBJ databases">
        <title>Genomic Encyclopedia of Archaeal and Bacterial Type Strains, Phase II (KMG-II): from individual species to whole genera.</title>
        <authorList>
            <person name="Goeker M."/>
        </authorList>
    </citation>
    <scope>NUCLEOTIDE SEQUENCE [LARGE SCALE GENOMIC DNA]</scope>
    <source>
        <strain evidence="7 8">DSM 23424</strain>
    </source>
</reference>
<dbReference type="EMBL" id="REFC01000011">
    <property type="protein sequence ID" value="RMA65983.1"/>
    <property type="molecule type" value="Genomic_DNA"/>
</dbReference>
<keyword evidence="3 6" id="KW-0812">Transmembrane</keyword>
<sequence>MPIKLRSLPFNKLSSFFLRISAMASKFIIFTILSKYFDTETYGVYSLQATTITIAIFILGFDFYNYTIRDILINKENTSSKIFTSLSLYVTSYLLFTIIGYFLFTSIDYFADFTFLLIIICITEHLNQEIYRLLLAFKKVLVANILLFVRVAGWTLFVLYQIYAVGIEVTIRDVLLIWMWFNIMTLLLTFVLFWKIISSALSSIRFKKDWLLKGIRISMIFYVATIFLKIIEYSNRYIVEGVLGEAAAGIFSFYSNFAMVIGIYVSTIVVSYELPDLIESSTGDNFNSKLKNFKKLLIVHSLVASFAVLIFMYPILIWQGKPEFISYWPLIVLFTVGMCLMNISLVYHSYLYIKHKEKKLLEIVVISGIINVVITYGLCKFYGLYGAAGAFLITAVLMYLLRRNAAKNKAFSV</sequence>
<evidence type="ECO:0000313" key="8">
    <source>
        <dbReference type="Proteomes" id="UP000271339"/>
    </source>
</evidence>
<keyword evidence="4 6" id="KW-1133">Transmembrane helix</keyword>
<proteinExistence type="predicted"/>
<gene>
    <name evidence="7" type="ORF">BXY75_0399</name>
</gene>